<evidence type="ECO:0000313" key="1">
    <source>
        <dbReference type="EMBL" id="CAH1957429.1"/>
    </source>
</evidence>
<proteinExistence type="predicted"/>
<reference evidence="1" key="1">
    <citation type="submission" date="2022-03" db="EMBL/GenBank/DDBJ databases">
        <authorList>
            <person name="Sayadi A."/>
        </authorList>
    </citation>
    <scope>NUCLEOTIDE SEQUENCE</scope>
</reference>
<dbReference type="AlphaFoldDB" id="A0A9P0JT88"/>
<keyword evidence="2" id="KW-1185">Reference proteome</keyword>
<name>A0A9P0JT88_ACAOB</name>
<organism evidence="1 2">
    <name type="scientific">Acanthoscelides obtectus</name>
    <name type="common">Bean weevil</name>
    <name type="synonym">Bruchus obtectus</name>
    <dbReference type="NCBI Taxonomy" id="200917"/>
    <lineage>
        <taxon>Eukaryota</taxon>
        <taxon>Metazoa</taxon>
        <taxon>Ecdysozoa</taxon>
        <taxon>Arthropoda</taxon>
        <taxon>Hexapoda</taxon>
        <taxon>Insecta</taxon>
        <taxon>Pterygota</taxon>
        <taxon>Neoptera</taxon>
        <taxon>Endopterygota</taxon>
        <taxon>Coleoptera</taxon>
        <taxon>Polyphaga</taxon>
        <taxon>Cucujiformia</taxon>
        <taxon>Chrysomeloidea</taxon>
        <taxon>Chrysomelidae</taxon>
        <taxon>Bruchinae</taxon>
        <taxon>Bruchini</taxon>
        <taxon>Acanthoscelides</taxon>
    </lineage>
</organism>
<comment type="caution">
    <text evidence="1">The sequence shown here is derived from an EMBL/GenBank/DDBJ whole genome shotgun (WGS) entry which is preliminary data.</text>
</comment>
<gene>
    <name evidence="1" type="ORF">ACAOBT_LOCUS2089</name>
</gene>
<protein>
    <submittedName>
        <fullName evidence="1">Uncharacterized protein</fullName>
    </submittedName>
</protein>
<sequence length="33" mass="4194">MEIHLRINWRLESKFEFLKTKFTENEAQRNRVE</sequence>
<dbReference type="Proteomes" id="UP001152888">
    <property type="component" value="Unassembled WGS sequence"/>
</dbReference>
<dbReference type="EMBL" id="CAKOFQ010006670">
    <property type="protein sequence ID" value="CAH1957429.1"/>
    <property type="molecule type" value="Genomic_DNA"/>
</dbReference>
<evidence type="ECO:0000313" key="2">
    <source>
        <dbReference type="Proteomes" id="UP001152888"/>
    </source>
</evidence>
<accession>A0A9P0JT88</accession>